<proteinExistence type="inferred from homology"/>
<dbReference type="PIRSF" id="PIRSF005644">
    <property type="entry name" value="Hdrgns_mtr_HypE"/>
    <property type="match status" value="1"/>
</dbReference>
<dbReference type="InterPro" id="IPR036676">
    <property type="entry name" value="PurM-like_C_sf"/>
</dbReference>
<comment type="similarity">
    <text evidence="1">Belongs to the HypE family.</text>
</comment>
<keyword evidence="5" id="KW-1185">Reference proteome</keyword>
<organism evidence="4 5">
    <name type="scientific">Gimesia chilikensis</name>
    <dbReference type="NCBI Taxonomy" id="2605989"/>
    <lineage>
        <taxon>Bacteria</taxon>
        <taxon>Pseudomonadati</taxon>
        <taxon>Planctomycetota</taxon>
        <taxon>Planctomycetia</taxon>
        <taxon>Planctomycetales</taxon>
        <taxon>Planctomycetaceae</taxon>
        <taxon>Gimesia</taxon>
    </lineage>
</organism>
<dbReference type="PANTHER" id="PTHR30303">
    <property type="entry name" value="HYDROGENASE ISOENZYMES FORMATION PROTEIN HYPE"/>
    <property type="match status" value="1"/>
</dbReference>
<dbReference type="Pfam" id="PF02769">
    <property type="entry name" value="AIRS_C"/>
    <property type="match status" value="1"/>
</dbReference>
<dbReference type="InterPro" id="IPR010918">
    <property type="entry name" value="PurM-like_C_dom"/>
</dbReference>
<evidence type="ECO:0000256" key="1">
    <source>
        <dbReference type="ARBA" id="ARBA00006243"/>
    </source>
</evidence>
<dbReference type="Pfam" id="PF00586">
    <property type="entry name" value="AIRS"/>
    <property type="match status" value="1"/>
</dbReference>
<evidence type="ECO:0000313" key="4">
    <source>
        <dbReference type="EMBL" id="QDT22200.1"/>
    </source>
</evidence>
<evidence type="ECO:0000259" key="3">
    <source>
        <dbReference type="Pfam" id="PF02769"/>
    </source>
</evidence>
<dbReference type="CDD" id="cd02197">
    <property type="entry name" value="HypE"/>
    <property type="match status" value="1"/>
</dbReference>
<dbReference type="Gene3D" id="3.30.1330.10">
    <property type="entry name" value="PurM-like, N-terminal domain"/>
    <property type="match status" value="1"/>
</dbReference>
<name>A0A517PS54_9PLAN</name>
<protein>
    <submittedName>
        <fullName evidence="4">Hydrogenase isoenzymes formation protein HypE</fullName>
    </submittedName>
</protein>
<dbReference type="InterPro" id="IPR011854">
    <property type="entry name" value="HypE"/>
</dbReference>
<sequence>MTEREGKSPGGWQLNCPVSVRDHAECVTLAHGEGGRLSRKLIQERILIILQPVSSQSLDDAARLPHSGQPLALTTDSFVVTPLFFPGGDIGSLAVYGTVNDLAVSGARPRWLTLSLMIEEGLPLAVLERILESVARAAGETAVQIVAGDTKVVPRGAVDGLFINTAGVGELLEPVPPGPAQLQRGDELIVSGPLGQHGIAVMAVREELGIEPLPQSDSGSLFPAVDQLRLTLGSRIRCLRDATRGGVAAVLHEWAEACGKTLSIEERTLPVTPEVRGISELLGLDPLHIANEGTMLLAVEQGAAAEAVAQLQTIPGMERASRIGVVRERGVAPVTVQRTLGVEQPLADPLGSPLPRIC</sequence>
<gene>
    <name evidence="4" type="primary">hypE</name>
    <name evidence="4" type="ORF">HG66A1_40070</name>
</gene>
<dbReference type="Proteomes" id="UP000320421">
    <property type="component" value="Chromosome"/>
</dbReference>
<feature type="domain" description="PurM-like C-terminal" evidence="3">
    <location>
        <begin position="184"/>
        <end position="331"/>
    </location>
</feature>
<dbReference type="InterPro" id="IPR016188">
    <property type="entry name" value="PurM-like_N"/>
</dbReference>
<evidence type="ECO:0000313" key="5">
    <source>
        <dbReference type="Proteomes" id="UP000320421"/>
    </source>
</evidence>
<feature type="domain" description="PurM-like N-terminal" evidence="2">
    <location>
        <begin position="59"/>
        <end position="170"/>
    </location>
</feature>
<dbReference type="OrthoDB" id="9801934at2"/>
<accession>A0A517PS54</accession>
<evidence type="ECO:0000259" key="2">
    <source>
        <dbReference type="Pfam" id="PF00586"/>
    </source>
</evidence>
<dbReference type="AlphaFoldDB" id="A0A517PS54"/>
<dbReference type="EMBL" id="CP036266">
    <property type="protein sequence ID" value="QDT22200.1"/>
    <property type="molecule type" value="Genomic_DNA"/>
</dbReference>
<dbReference type="NCBIfam" id="TIGR02124">
    <property type="entry name" value="hypE"/>
    <property type="match status" value="1"/>
</dbReference>
<dbReference type="Gene3D" id="3.90.650.10">
    <property type="entry name" value="PurM-like C-terminal domain"/>
    <property type="match status" value="1"/>
</dbReference>
<reference evidence="4 5" key="1">
    <citation type="submission" date="2019-02" db="EMBL/GenBank/DDBJ databases">
        <title>Deep-cultivation of Planctomycetes and their phenomic and genomic characterization uncovers novel biology.</title>
        <authorList>
            <person name="Wiegand S."/>
            <person name="Jogler M."/>
            <person name="Boedeker C."/>
            <person name="Pinto D."/>
            <person name="Vollmers J."/>
            <person name="Rivas-Marin E."/>
            <person name="Kohn T."/>
            <person name="Peeters S.H."/>
            <person name="Heuer A."/>
            <person name="Rast P."/>
            <person name="Oberbeckmann S."/>
            <person name="Bunk B."/>
            <person name="Jeske O."/>
            <person name="Meyerdierks A."/>
            <person name="Storesund J.E."/>
            <person name="Kallscheuer N."/>
            <person name="Luecker S."/>
            <person name="Lage O.M."/>
            <person name="Pohl T."/>
            <person name="Merkel B.J."/>
            <person name="Hornburger P."/>
            <person name="Mueller R.-W."/>
            <person name="Bruemmer F."/>
            <person name="Labrenz M."/>
            <person name="Spormann A.M."/>
            <person name="Op den Camp H."/>
            <person name="Overmann J."/>
            <person name="Amann R."/>
            <person name="Jetten M.S.M."/>
            <person name="Mascher T."/>
            <person name="Medema M.H."/>
            <person name="Devos D.P."/>
            <person name="Kaster A.-K."/>
            <person name="Ovreas L."/>
            <person name="Rohde M."/>
            <person name="Galperin M.Y."/>
            <person name="Jogler C."/>
        </authorList>
    </citation>
    <scope>NUCLEOTIDE SEQUENCE [LARGE SCALE GENOMIC DNA]</scope>
    <source>
        <strain evidence="4 5">HG66A1</strain>
    </source>
</reference>
<dbReference type="PANTHER" id="PTHR30303:SF0">
    <property type="entry name" value="CARBAMOYL DEHYDRATASE HYPE"/>
    <property type="match status" value="1"/>
</dbReference>
<dbReference type="RefSeq" id="WP_145187685.1">
    <property type="nucleotide sequence ID" value="NZ_CP036266.1"/>
</dbReference>
<dbReference type="InterPro" id="IPR036921">
    <property type="entry name" value="PurM-like_N_sf"/>
</dbReference>
<dbReference type="GO" id="GO:0051604">
    <property type="term" value="P:protein maturation"/>
    <property type="evidence" value="ECO:0007669"/>
    <property type="project" value="TreeGrafter"/>
</dbReference>
<dbReference type="SUPFAM" id="SSF55326">
    <property type="entry name" value="PurM N-terminal domain-like"/>
    <property type="match status" value="1"/>
</dbReference>
<dbReference type="SUPFAM" id="SSF56042">
    <property type="entry name" value="PurM C-terminal domain-like"/>
    <property type="match status" value="1"/>
</dbReference>